<proteinExistence type="predicted"/>
<dbReference type="RefSeq" id="XP_008881187.1">
    <property type="nucleotide sequence ID" value="XM_008882965.1"/>
</dbReference>
<sequence>MAELQPVLDLLATGTASGGELFDAFEPLRRDSNATSLDISIDEGKTLNVVLFDNHQANVDSASIALMQLRKNMSNQQLVLGLASFLRAKRRH</sequence>
<dbReference type="VEuPathDB" id="FungiDB:H310_14985"/>
<accession>A0A024T878</accession>
<dbReference type="AlphaFoldDB" id="A0A024T878"/>
<dbReference type="EMBL" id="KI914069">
    <property type="protein sequence ID" value="ETV90188.1"/>
    <property type="molecule type" value="Genomic_DNA"/>
</dbReference>
<name>A0A024T878_9STRA</name>
<evidence type="ECO:0000313" key="1">
    <source>
        <dbReference type="EMBL" id="ETV90188.1"/>
    </source>
</evidence>
<gene>
    <name evidence="1" type="ORF">H310_14985</name>
</gene>
<reference evidence="1" key="1">
    <citation type="submission" date="2013-12" db="EMBL/GenBank/DDBJ databases">
        <title>The Genome Sequence of Aphanomyces invadans NJM9701.</title>
        <authorList>
            <consortium name="The Broad Institute Genomics Platform"/>
            <person name="Russ C."/>
            <person name="Tyler B."/>
            <person name="van West P."/>
            <person name="Dieguez-Uribeondo J."/>
            <person name="Young S.K."/>
            <person name="Zeng Q."/>
            <person name="Gargeya S."/>
            <person name="Fitzgerald M."/>
            <person name="Abouelleil A."/>
            <person name="Alvarado L."/>
            <person name="Chapman S.B."/>
            <person name="Gainer-Dewar J."/>
            <person name="Goldberg J."/>
            <person name="Griggs A."/>
            <person name="Gujja S."/>
            <person name="Hansen M."/>
            <person name="Howarth C."/>
            <person name="Imamovic A."/>
            <person name="Ireland A."/>
            <person name="Larimer J."/>
            <person name="McCowan C."/>
            <person name="Murphy C."/>
            <person name="Pearson M."/>
            <person name="Poon T.W."/>
            <person name="Priest M."/>
            <person name="Roberts A."/>
            <person name="Saif S."/>
            <person name="Shea T."/>
            <person name="Sykes S."/>
            <person name="Wortman J."/>
            <person name="Nusbaum C."/>
            <person name="Birren B."/>
        </authorList>
    </citation>
    <scope>NUCLEOTIDE SEQUENCE [LARGE SCALE GENOMIC DNA]</scope>
    <source>
        <strain evidence="1">NJM9701</strain>
    </source>
</reference>
<organism evidence="1">
    <name type="scientific">Aphanomyces invadans</name>
    <dbReference type="NCBI Taxonomy" id="157072"/>
    <lineage>
        <taxon>Eukaryota</taxon>
        <taxon>Sar</taxon>
        <taxon>Stramenopiles</taxon>
        <taxon>Oomycota</taxon>
        <taxon>Saprolegniomycetes</taxon>
        <taxon>Saprolegniales</taxon>
        <taxon>Verrucalvaceae</taxon>
        <taxon>Aphanomyces</taxon>
    </lineage>
</organism>
<dbReference type="GeneID" id="20092035"/>
<protein>
    <submittedName>
        <fullName evidence="1">Uncharacterized protein</fullName>
    </submittedName>
</protein>